<dbReference type="PANTHER" id="PTHR36617:SF8">
    <property type="entry name" value="OS10G0457800 PROTEIN"/>
    <property type="match status" value="1"/>
</dbReference>
<protein>
    <recommendedName>
        <fullName evidence="1">Reverse transcriptase zinc-binding domain-containing protein</fullName>
    </recommendedName>
</protein>
<dbReference type="Proteomes" id="UP001231189">
    <property type="component" value="Unassembled WGS sequence"/>
</dbReference>
<feature type="domain" description="Reverse transcriptase zinc-binding" evidence="1">
    <location>
        <begin position="98"/>
        <end position="182"/>
    </location>
</feature>
<keyword evidence="3" id="KW-1185">Reference proteome</keyword>
<evidence type="ECO:0000259" key="1">
    <source>
        <dbReference type="Pfam" id="PF13966"/>
    </source>
</evidence>
<name>A0AAD8W3H5_LOLMU</name>
<proteinExistence type="predicted"/>
<sequence>MKYTHNRDGASASFWHDSWLFGASPRALAPALYSLSRRKHRCVRDALRGGAWVQDLRSRVSAHLLESFVALRTLIELVVLSPDTRDKFTWRFSSDGRYSASSAYRLQFVGSVQTAFVQLIWKPWATPRCRLFAWLFVQNRLMTADRLLAHGWPNGYFCPLCMRNLQTATHLFIECPFSRQVWAGVAITATAPSLAPSSWGNHHRSIDWMADLSEGLPSLEASRVRSWSSGTYGLSETPASSQPPPLRSAPCWLGSPMRRLLGTWRVRRSP</sequence>
<evidence type="ECO:0000313" key="3">
    <source>
        <dbReference type="Proteomes" id="UP001231189"/>
    </source>
</evidence>
<dbReference type="PANTHER" id="PTHR36617">
    <property type="entry name" value="PROTEIN, PUTATIVE-RELATED"/>
    <property type="match status" value="1"/>
</dbReference>
<accession>A0AAD8W3H5</accession>
<evidence type="ECO:0000313" key="2">
    <source>
        <dbReference type="EMBL" id="KAK1642301.1"/>
    </source>
</evidence>
<organism evidence="2 3">
    <name type="scientific">Lolium multiflorum</name>
    <name type="common">Italian ryegrass</name>
    <name type="synonym">Lolium perenne subsp. multiflorum</name>
    <dbReference type="NCBI Taxonomy" id="4521"/>
    <lineage>
        <taxon>Eukaryota</taxon>
        <taxon>Viridiplantae</taxon>
        <taxon>Streptophyta</taxon>
        <taxon>Embryophyta</taxon>
        <taxon>Tracheophyta</taxon>
        <taxon>Spermatophyta</taxon>
        <taxon>Magnoliopsida</taxon>
        <taxon>Liliopsida</taxon>
        <taxon>Poales</taxon>
        <taxon>Poaceae</taxon>
        <taxon>BOP clade</taxon>
        <taxon>Pooideae</taxon>
        <taxon>Poodae</taxon>
        <taxon>Poeae</taxon>
        <taxon>Poeae Chloroplast Group 2 (Poeae type)</taxon>
        <taxon>Loliodinae</taxon>
        <taxon>Loliinae</taxon>
        <taxon>Lolium</taxon>
    </lineage>
</organism>
<comment type="caution">
    <text evidence="2">The sequence shown here is derived from an EMBL/GenBank/DDBJ whole genome shotgun (WGS) entry which is preliminary data.</text>
</comment>
<gene>
    <name evidence="2" type="ORF">QYE76_060106</name>
</gene>
<dbReference type="EMBL" id="JAUUTY010000004">
    <property type="protein sequence ID" value="KAK1642301.1"/>
    <property type="molecule type" value="Genomic_DNA"/>
</dbReference>
<dbReference type="AlphaFoldDB" id="A0AAD8W3H5"/>
<dbReference type="Pfam" id="PF13966">
    <property type="entry name" value="zf-RVT"/>
    <property type="match status" value="1"/>
</dbReference>
<dbReference type="InterPro" id="IPR026960">
    <property type="entry name" value="RVT-Znf"/>
</dbReference>
<reference evidence="2" key="1">
    <citation type="submission" date="2023-07" db="EMBL/GenBank/DDBJ databases">
        <title>A chromosome-level genome assembly of Lolium multiflorum.</title>
        <authorList>
            <person name="Chen Y."/>
            <person name="Copetti D."/>
            <person name="Kolliker R."/>
            <person name="Studer B."/>
        </authorList>
    </citation>
    <scope>NUCLEOTIDE SEQUENCE</scope>
    <source>
        <strain evidence="2">02402/16</strain>
        <tissue evidence="2">Leaf</tissue>
    </source>
</reference>